<dbReference type="SMART" id="SM01118">
    <property type="entry name" value="CYTH"/>
    <property type="match status" value="1"/>
</dbReference>
<comment type="caution">
    <text evidence="3">The sequence shown here is derived from an EMBL/GenBank/DDBJ whole genome shotgun (WGS) entry which is preliminary data.</text>
</comment>
<dbReference type="Gene3D" id="2.40.320.10">
    <property type="entry name" value="Hypothetical Protein Pfu-838710-001"/>
    <property type="match status" value="1"/>
</dbReference>
<dbReference type="RefSeq" id="WP_188568148.1">
    <property type="nucleotide sequence ID" value="NZ_BMED01000005.1"/>
</dbReference>
<proteinExistence type="predicted"/>
<dbReference type="InterPro" id="IPR023577">
    <property type="entry name" value="CYTH_domain"/>
</dbReference>
<name>A0A916XNT4_9BURK</name>
<sequence>MGIEIERKFLVANEGWRQDAENTPGAHSTLMCQGYLSSNADRIVRVRIDGEQAFLTIKGRAQGGIDNISRGEWEYPIPVADAQDLLKLCEQPLIEKTRYRIPHEGHVWEVDEFFAENAGLIVAEVELESEQQAFARPAWLGEEVSHDKRYANANLLRHPFSQWDK</sequence>
<dbReference type="EMBL" id="BMED01000005">
    <property type="protein sequence ID" value="GGC90792.1"/>
    <property type="molecule type" value="Genomic_DNA"/>
</dbReference>
<dbReference type="Proteomes" id="UP000637423">
    <property type="component" value="Unassembled WGS sequence"/>
</dbReference>
<feature type="active site" description="Proton acceptor" evidence="1">
    <location>
        <position position="35"/>
    </location>
</feature>
<evidence type="ECO:0000313" key="3">
    <source>
        <dbReference type="EMBL" id="GGC90792.1"/>
    </source>
</evidence>
<gene>
    <name evidence="3" type="ORF">GCM10011396_42570</name>
</gene>
<protein>
    <submittedName>
        <fullName evidence="3">CYTH domain-containing protein</fullName>
    </submittedName>
</protein>
<dbReference type="PANTHER" id="PTHR40114:SF1">
    <property type="entry name" value="SLR0698 PROTEIN"/>
    <property type="match status" value="1"/>
</dbReference>
<dbReference type="InterPro" id="IPR033469">
    <property type="entry name" value="CYTH-like_dom_sf"/>
</dbReference>
<organism evidence="3 4">
    <name type="scientific">Undibacterium terreum</name>
    <dbReference type="NCBI Taxonomy" id="1224302"/>
    <lineage>
        <taxon>Bacteria</taxon>
        <taxon>Pseudomonadati</taxon>
        <taxon>Pseudomonadota</taxon>
        <taxon>Betaproteobacteria</taxon>
        <taxon>Burkholderiales</taxon>
        <taxon>Oxalobacteraceae</taxon>
        <taxon>Undibacterium</taxon>
    </lineage>
</organism>
<dbReference type="InterPro" id="IPR012042">
    <property type="entry name" value="NeuTTM/CthTTM-like"/>
</dbReference>
<evidence type="ECO:0000313" key="4">
    <source>
        <dbReference type="Proteomes" id="UP000637423"/>
    </source>
</evidence>
<keyword evidence="4" id="KW-1185">Reference proteome</keyword>
<reference evidence="3" key="1">
    <citation type="journal article" date="2014" name="Int. J. Syst. Evol. Microbiol.">
        <title>Complete genome sequence of Corynebacterium casei LMG S-19264T (=DSM 44701T), isolated from a smear-ripened cheese.</title>
        <authorList>
            <consortium name="US DOE Joint Genome Institute (JGI-PGF)"/>
            <person name="Walter F."/>
            <person name="Albersmeier A."/>
            <person name="Kalinowski J."/>
            <person name="Ruckert C."/>
        </authorList>
    </citation>
    <scope>NUCLEOTIDE SEQUENCE</scope>
    <source>
        <strain evidence="3">CGMCC 1.10998</strain>
    </source>
</reference>
<evidence type="ECO:0000259" key="2">
    <source>
        <dbReference type="PROSITE" id="PS51707"/>
    </source>
</evidence>
<evidence type="ECO:0000256" key="1">
    <source>
        <dbReference type="PIRSR" id="PIRSR016487-1"/>
    </source>
</evidence>
<reference evidence="3" key="2">
    <citation type="submission" date="2020-09" db="EMBL/GenBank/DDBJ databases">
        <authorList>
            <person name="Sun Q."/>
            <person name="Zhou Y."/>
        </authorList>
    </citation>
    <scope>NUCLEOTIDE SEQUENCE</scope>
    <source>
        <strain evidence="3">CGMCC 1.10998</strain>
    </source>
</reference>
<dbReference type="PANTHER" id="PTHR40114">
    <property type="entry name" value="SLR0698 PROTEIN"/>
    <property type="match status" value="1"/>
</dbReference>
<dbReference type="PIRSF" id="PIRSF016487">
    <property type="entry name" value="CYTH_UCP016487"/>
    <property type="match status" value="1"/>
</dbReference>
<feature type="domain" description="CYTH" evidence="2">
    <location>
        <begin position="2"/>
        <end position="157"/>
    </location>
</feature>
<dbReference type="AlphaFoldDB" id="A0A916XNT4"/>
<accession>A0A916XNT4</accession>
<dbReference type="SUPFAM" id="SSF55154">
    <property type="entry name" value="CYTH-like phosphatases"/>
    <property type="match status" value="1"/>
</dbReference>
<dbReference type="Pfam" id="PF01928">
    <property type="entry name" value="CYTH"/>
    <property type="match status" value="1"/>
</dbReference>
<dbReference type="PROSITE" id="PS51707">
    <property type="entry name" value="CYTH"/>
    <property type="match status" value="1"/>
</dbReference>
<dbReference type="CDD" id="cd07891">
    <property type="entry name" value="CYTH-like_CthTTM-like_1"/>
    <property type="match status" value="1"/>
</dbReference>